<evidence type="ECO:0000256" key="1">
    <source>
        <dbReference type="SAM" id="Coils"/>
    </source>
</evidence>
<dbReference type="AlphaFoldDB" id="A0AAE3DXL5"/>
<gene>
    <name evidence="4" type="ORF">LKE05_02685</name>
</gene>
<evidence type="ECO:0000313" key="5">
    <source>
        <dbReference type="Proteomes" id="UP001198242"/>
    </source>
</evidence>
<keyword evidence="3" id="KW-1133">Transmembrane helix</keyword>
<feature type="compositionally biased region" description="Low complexity" evidence="2">
    <location>
        <begin position="186"/>
        <end position="253"/>
    </location>
</feature>
<keyword evidence="1" id="KW-0175">Coiled coil</keyword>
<dbReference type="EMBL" id="JAJEQM010000002">
    <property type="protein sequence ID" value="MCC2209700.1"/>
    <property type="molecule type" value="Genomic_DNA"/>
</dbReference>
<feature type="compositionally biased region" description="Basic and acidic residues" evidence="2">
    <location>
        <begin position="169"/>
        <end position="185"/>
    </location>
</feature>
<evidence type="ECO:0000256" key="2">
    <source>
        <dbReference type="SAM" id="MobiDB-lite"/>
    </source>
</evidence>
<reference evidence="4 5" key="1">
    <citation type="submission" date="2021-10" db="EMBL/GenBank/DDBJ databases">
        <title>Anaerobic single-cell dispensing facilitates the cultivation of human gut bacteria.</title>
        <authorList>
            <person name="Afrizal A."/>
        </authorList>
    </citation>
    <scope>NUCLEOTIDE SEQUENCE [LARGE SCALE GENOMIC DNA]</scope>
    <source>
        <strain evidence="4 5">CLA-AA-H232</strain>
    </source>
</reference>
<proteinExistence type="predicted"/>
<sequence>MEINKKLKIFSVTIAILAIILSVITTVYKPEIRSQGKTPEEIAIELEEQQKLDTVMADIRKTLQVNDICDSYIKLCSDTLDVNDAIKAKKAELLSEAQNLKTKAKEFGSEAEGIYNSPALSVANREEQLIQNSKYQAIKQSKNKCEKLKSELETLVKQYNEEQEKIKQTAAEAEKNKKANEESKQTKSNSESQSSSSSSSKSSRSSSSSGSSYSNNYSSSGSNSYSGRSSSYSDDSYSNSNSSYSEASSSSESSGGGYTGADLGSER</sequence>
<evidence type="ECO:0000256" key="3">
    <source>
        <dbReference type="SAM" id="Phobius"/>
    </source>
</evidence>
<name>A0AAE3DXL5_9FIRM</name>
<feature type="region of interest" description="Disordered" evidence="2">
    <location>
        <begin position="169"/>
        <end position="267"/>
    </location>
</feature>
<keyword evidence="3" id="KW-0472">Membrane</keyword>
<evidence type="ECO:0000313" key="4">
    <source>
        <dbReference type="EMBL" id="MCC2209700.1"/>
    </source>
</evidence>
<accession>A0AAE3DXL5</accession>
<organism evidence="4 5">
    <name type="scientific">Hominilimicola fabiformis</name>
    <dbReference type="NCBI Taxonomy" id="2885356"/>
    <lineage>
        <taxon>Bacteria</taxon>
        <taxon>Bacillati</taxon>
        <taxon>Bacillota</taxon>
        <taxon>Clostridia</taxon>
        <taxon>Eubacteriales</taxon>
        <taxon>Oscillospiraceae</taxon>
        <taxon>Hominilimicola</taxon>
    </lineage>
</organism>
<keyword evidence="3" id="KW-0812">Transmembrane</keyword>
<feature type="coiled-coil region" evidence="1">
    <location>
        <begin position="83"/>
        <end position="110"/>
    </location>
</feature>
<dbReference type="Proteomes" id="UP001198242">
    <property type="component" value="Unassembled WGS sequence"/>
</dbReference>
<feature type="transmembrane region" description="Helical" evidence="3">
    <location>
        <begin position="7"/>
        <end position="28"/>
    </location>
</feature>
<protein>
    <submittedName>
        <fullName evidence="4">Uncharacterized protein</fullName>
    </submittedName>
</protein>
<comment type="caution">
    <text evidence="4">The sequence shown here is derived from an EMBL/GenBank/DDBJ whole genome shotgun (WGS) entry which is preliminary data.</text>
</comment>
<dbReference type="RefSeq" id="WP_308455838.1">
    <property type="nucleotide sequence ID" value="NZ_JAJEQM010000002.1"/>
</dbReference>
<keyword evidence="5" id="KW-1185">Reference proteome</keyword>